<dbReference type="InterPro" id="IPR044810">
    <property type="entry name" value="WRKY_plant"/>
</dbReference>
<name>A0ABD3RH54_9LAMI</name>
<dbReference type="Gene3D" id="2.20.25.80">
    <property type="entry name" value="WRKY domain"/>
    <property type="match status" value="1"/>
</dbReference>
<dbReference type="FunFam" id="2.20.25.80:FF:000003">
    <property type="entry name" value="WRKY transcription factor 57"/>
    <property type="match status" value="1"/>
</dbReference>
<gene>
    <name evidence="8" type="ORF">ACJIZ3_013528</name>
</gene>
<dbReference type="AlphaFoldDB" id="A0ABD3RH54"/>
<dbReference type="InterPro" id="IPR036576">
    <property type="entry name" value="WRKY_dom_sf"/>
</dbReference>
<sequence>MEEEKKKKDSRTTENSSTFSNNQMMTTMMMMMNQESCSFSMPNRSLFNSSCQEAEAEADDHQKSSTSLGFIDNMLNVDDFNIISNPFDDFLQNITTTPAAALAPSPVSTTVPEYSEVVNTPNSESMSSSSTEAAAAINNNDDDHKKNGEEEEQEQENQDKTKKQLKPKKKNQKRQREPRFAFMTKSEIDHLDDGYRWRKYGQKAVKNSPFPRSYYRCTSTACGVKKRVERSSEDPSIVVTTYEGTHIHPCPITPRGSFGMLPAETSTLGGGGSIGGGGGGGGASHFMSIPQMLHYQQQTQHTIHNQQQQPQPQPYFRNLTPPMSLIGTSTTNPTFPPSFQERPFCPSASINLSRDQGLLQDMLPSQMLKDPKEE</sequence>
<evidence type="ECO:0000256" key="6">
    <source>
        <dbReference type="SAM" id="MobiDB-lite"/>
    </source>
</evidence>
<keyword evidence="9" id="KW-1185">Reference proteome</keyword>
<dbReference type="PANTHER" id="PTHR31221">
    <property type="entry name" value="WRKY TRANSCRIPTION FACTOR PROTEIN 1-RELATED"/>
    <property type="match status" value="1"/>
</dbReference>
<reference evidence="8 9" key="1">
    <citation type="submission" date="2024-12" db="EMBL/GenBank/DDBJ databases">
        <title>The unique morphological basis and parallel evolutionary history of personate flowers in Penstemon.</title>
        <authorList>
            <person name="Depatie T.H."/>
            <person name="Wessinger C.A."/>
        </authorList>
    </citation>
    <scope>NUCLEOTIDE SEQUENCE [LARGE SCALE GENOMIC DNA]</scope>
    <source>
        <strain evidence="8">WTNN_2</strain>
        <tissue evidence="8">Leaf</tissue>
    </source>
</reference>
<feature type="region of interest" description="Disordered" evidence="6">
    <location>
        <begin position="139"/>
        <end position="180"/>
    </location>
</feature>
<feature type="compositionally biased region" description="Basic and acidic residues" evidence="6">
    <location>
        <begin position="1"/>
        <end position="12"/>
    </location>
</feature>
<dbReference type="InterPro" id="IPR003657">
    <property type="entry name" value="WRKY_dom"/>
</dbReference>
<keyword evidence="2" id="KW-0805">Transcription regulation</keyword>
<feature type="domain" description="WRKY" evidence="7">
    <location>
        <begin position="186"/>
        <end position="251"/>
    </location>
</feature>
<proteinExistence type="predicted"/>
<evidence type="ECO:0000259" key="7">
    <source>
        <dbReference type="PROSITE" id="PS50811"/>
    </source>
</evidence>
<dbReference type="PANTHER" id="PTHR31221:SF350">
    <property type="entry name" value="WRKY TRANSCRIPTION FACTOR 48-RELATED"/>
    <property type="match status" value="1"/>
</dbReference>
<dbReference type="EMBL" id="JBJXBP010000008">
    <property type="protein sequence ID" value="KAL3812260.1"/>
    <property type="molecule type" value="Genomic_DNA"/>
</dbReference>
<dbReference type="Proteomes" id="UP001634393">
    <property type="component" value="Unassembled WGS sequence"/>
</dbReference>
<dbReference type="GO" id="GO:0003677">
    <property type="term" value="F:DNA binding"/>
    <property type="evidence" value="ECO:0007669"/>
    <property type="project" value="UniProtKB-KW"/>
</dbReference>
<evidence type="ECO:0000313" key="8">
    <source>
        <dbReference type="EMBL" id="KAL3812260.1"/>
    </source>
</evidence>
<dbReference type="SMART" id="SM00774">
    <property type="entry name" value="WRKY"/>
    <property type="match status" value="1"/>
</dbReference>
<dbReference type="GO" id="GO:0005634">
    <property type="term" value="C:nucleus"/>
    <property type="evidence" value="ECO:0007669"/>
    <property type="project" value="UniProtKB-SubCell"/>
</dbReference>
<comment type="subcellular location">
    <subcellularLocation>
        <location evidence="1">Nucleus</location>
    </subcellularLocation>
</comment>
<dbReference type="PROSITE" id="PS50811">
    <property type="entry name" value="WRKY"/>
    <property type="match status" value="1"/>
</dbReference>
<keyword evidence="4" id="KW-0804">Transcription</keyword>
<keyword evidence="5" id="KW-0539">Nucleus</keyword>
<evidence type="ECO:0000256" key="4">
    <source>
        <dbReference type="ARBA" id="ARBA00023163"/>
    </source>
</evidence>
<evidence type="ECO:0000256" key="3">
    <source>
        <dbReference type="ARBA" id="ARBA00023125"/>
    </source>
</evidence>
<organism evidence="8 9">
    <name type="scientific">Penstemon smallii</name>
    <dbReference type="NCBI Taxonomy" id="265156"/>
    <lineage>
        <taxon>Eukaryota</taxon>
        <taxon>Viridiplantae</taxon>
        <taxon>Streptophyta</taxon>
        <taxon>Embryophyta</taxon>
        <taxon>Tracheophyta</taxon>
        <taxon>Spermatophyta</taxon>
        <taxon>Magnoliopsida</taxon>
        <taxon>eudicotyledons</taxon>
        <taxon>Gunneridae</taxon>
        <taxon>Pentapetalae</taxon>
        <taxon>asterids</taxon>
        <taxon>lamiids</taxon>
        <taxon>Lamiales</taxon>
        <taxon>Plantaginaceae</taxon>
        <taxon>Cheloneae</taxon>
        <taxon>Penstemon</taxon>
    </lineage>
</organism>
<dbReference type="Pfam" id="PF03106">
    <property type="entry name" value="WRKY"/>
    <property type="match status" value="1"/>
</dbReference>
<dbReference type="SUPFAM" id="SSF118290">
    <property type="entry name" value="WRKY DNA-binding domain"/>
    <property type="match status" value="1"/>
</dbReference>
<feature type="region of interest" description="Disordered" evidence="6">
    <location>
        <begin position="1"/>
        <end position="22"/>
    </location>
</feature>
<keyword evidence="3" id="KW-0238">DNA-binding</keyword>
<protein>
    <recommendedName>
        <fullName evidence="7">WRKY domain-containing protein</fullName>
    </recommendedName>
</protein>
<evidence type="ECO:0000313" key="9">
    <source>
        <dbReference type="Proteomes" id="UP001634393"/>
    </source>
</evidence>
<comment type="caution">
    <text evidence="8">The sequence shown here is derived from an EMBL/GenBank/DDBJ whole genome shotgun (WGS) entry which is preliminary data.</text>
</comment>
<evidence type="ECO:0000256" key="5">
    <source>
        <dbReference type="ARBA" id="ARBA00023242"/>
    </source>
</evidence>
<accession>A0ABD3RH54</accession>
<feature type="compositionally biased region" description="Basic residues" evidence="6">
    <location>
        <begin position="163"/>
        <end position="173"/>
    </location>
</feature>
<evidence type="ECO:0000256" key="1">
    <source>
        <dbReference type="ARBA" id="ARBA00004123"/>
    </source>
</evidence>
<evidence type="ECO:0000256" key="2">
    <source>
        <dbReference type="ARBA" id="ARBA00023015"/>
    </source>
</evidence>